<evidence type="ECO:0000313" key="14">
    <source>
        <dbReference type="EMBL" id="MCS5735727.1"/>
    </source>
</evidence>
<proteinExistence type="inferred from homology"/>
<feature type="domain" description="ABC transmembrane type-1" evidence="13">
    <location>
        <begin position="91"/>
        <end position="279"/>
    </location>
</feature>
<evidence type="ECO:0000256" key="2">
    <source>
        <dbReference type="ARBA" id="ARBA00004202"/>
    </source>
</evidence>
<accession>A0ABT2H710</accession>
<dbReference type="CDD" id="cd06261">
    <property type="entry name" value="TM_PBP2"/>
    <property type="match status" value="1"/>
</dbReference>
<keyword evidence="5" id="KW-1003">Cell membrane</keyword>
<keyword evidence="9 11" id="KW-1133">Transmembrane helix</keyword>
<evidence type="ECO:0000256" key="6">
    <source>
        <dbReference type="ARBA" id="ARBA00022692"/>
    </source>
</evidence>
<dbReference type="SUPFAM" id="SSF52540">
    <property type="entry name" value="P-loop containing nucleoside triphosphate hydrolases"/>
    <property type="match status" value="1"/>
</dbReference>
<feature type="transmembrane region" description="Helical" evidence="11">
    <location>
        <begin position="30"/>
        <end position="51"/>
    </location>
</feature>
<evidence type="ECO:0000259" key="13">
    <source>
        <dbReference type="PROSITE" id="PS50928"/>
    </source>
</evidence>
<keyword evidence="15" id="KW-1185">Reference proteome</keyword>
<dbReference type="PROSITE" id="PS50893">
    <property type="entry name" value="ABC_TRANSPORTER_2"/>
    <property type="match status" value="1"/>
</dbReference>
<evidence type="ECO:0000256" key="10">
    <source>
        <dbReference type="ARBA" id="ARBA00023136"/>
    </source>
</evidence>
<keyword evidence="4 11" id="KW-0813">Transport</keyword>
<dbReference type="Gene3D" id="3.40.50.300">
    <property type="entry name" value="P-loop containing nucleotide triphosphate hydrolases"/>
    <property type="match status" value="1"/>
</dbReference>
<dbReference type="PANTHER" id="PTHR43297:SF2">
    <property type="entry name" value="DIPEPTIDE TRANSPORT ATP-BINDING PROTEIN DPPD"/>
    <property type="match status" value="1"/>
</dbReference>
<feature type="domain" description="ABC transporter" evidence="12">
    <location>
        <begin position="327"/>
        <end position="581"/>
    </location>
</feature>
<dbReference type="RefSeq" id="WP_259540721.1">
    <property type="nucleotide sequence ID" value="NZ_JANLCJ010000008.1"/>
</dbReference>
<evidence type="ECO:0000259" key="12">
    <source>
        <dbReference type="PROSITE" id="PS50893"/>
    </source>
</evidence>
<dbReference type="InterPro" id="IPR050388">
    <property type="entry name" value="ABC_Ni/Peptide_Import"/>
</dbReference>
<dbReference type="PANTHER" id="PTHR43297">
    <property type="entry name" value="OLIGOPEPTIDE TRANSPORT ATP-BINDING PROTEIN APPD"/>
    <property type="match status" value="1"/>
</dbReference>
<dbReference type="InterPro" id="IPR003439">
    <property type="entry name" value="ABC_transporter-like_ATP-bd"/>
</dbReference>
<evidence type="ECO:0000256" key="9">
    <source>
        <dbReference type="ARBA" id="ARBA00022989"/>
    </source>
</evidence>
<feature type="transmembrane region" description="Helical" evidence="11">
    <location>
        <begin position="129"/>
        <end position="148"/>
    </location>
</feature>
<evidence type="ECO:0000256" key="3">
    <source>
        <dbReference type="ARBA" id="ARBA00005417"/>
    </source>
</evidence>
<name>A0ABT2H710_9MICO</name>
<feature type="transmembrane region" description="Helical" evidence="11">
    <location>
        <begin position="212"/>
        <end position="235"/>
    </location>
</feature>
<evidence type="ECO:0000256" key="5">
    <source>
        <dbReference type="ARBA" id="ARBA00022475"/>
    </source>
</evidence>
<evidence type="ECO:0000256" key="8">
    <source>
        <dbReference type="ARBA" id="ARBA00022840"/>
    </source>
</evidence>
<evidence type="ECO:0000256" key="4">
    <source>
        <dbReference type="ARBA" id="ARBA00022448"/>
    </source>
</evidence>
<keyword evidence="10 11" id="KW-0472">Membrane</keyword>
<dbReference type="SUPFAM" id="SSF161098">
    <property type="entry name" value="MetI-like"/>
    <property type="match status" value="1"/>
</dbReference>
<dbReference type="InterPro" id="IPR017871">
    <property type="entry name" value="ABC_transporter-like_CS"/>
</dbReference>
<gene>
    <name evidence="14" type="ORF">N1032_18460</name>
</gene>
<evidence type="ECO:0000256" key="7">
    <source>
        <dbReference type="ARBA" id="ARBA00022741"/>
    </source>
</evidence>
<reference evidence="14" key="1">
    <citation type="submission" date="2022-08" db="EMBL/GenBank/DDBJ databases">
        <authorList>
            <person name="Deng Y."/>
            <person name="Han X.-F."/>
            <person name="Zhang Y.-Q."/>
        </authorList>
    </citation>
    <scope>NUCLEOTIDE SEQUENCE</scope>
    <source>
        <strain evidence="14">CPCC 203386</strain>
    </source>
</reference>
<comment type="similarity">
    <text evidence="11">Belongs to the binding-protein-dependent transport system permease family.</text>
</comment>
<comment type="subcellular location">
    <subcellularLocation>
        <location evidence="11">Cell membrane</location>
        <topology evidence="11">Multi-pass membrane protein</topology>
    </subcellularLocation>
    <subcellularLocation>
        <location evidence="2">Cell membrane</location>
        <topology evidence="2">Peripheral membrane protein</topology>
    </subcellularLocation>
    <subcellularLocation>
        <location evidence="1">Membrane</location>
        <topology evidence="1">Multi-pass membrane protein</topology>
    </subcellularLocation>
</comment>
<evidence type="ECO:0000256" key="1">
    <source>
        <dbReference type="ARBA" id="ARBA00004141"/>
    </source>
</evidence>
<dbReference type="PROSITE" id="PS00211">
    <property type="entry name" value="ABC_TRANSPORTER_1"/>
    <property type="match status" value="1"/>
</dbReference>
<feature type="transmembrane region" description="Helical" evidence="11">
    <location>
        <begin position="154"/>
        <end position="173"/>
    </location>
</feature>
<keyword evidence="8" id="KW-0067">ATP-binding</keyword>
<dbReference type="Pfam" id="PF00005">
    <property type="entry name" value="ABC_tran"/>
    <property type="match status" value="1"/>
</dbReference>
<evidence type="ECO:0000256" key="11">
    <source>
        <dbReference type="RuleBase" id="RU363032"/>
    </source>
</evidence>
<evidence type="ECO:0000313" key="15">
    <source>
        <dbReference type="Proteomes" id="UP001165586"/>
    </source>
</evidence>
<dbReference type="PROSITE" id="PS50928">
    <property type="entry name" value="ABC_TM1"/>
    <property type="match status" value="1"/>
</dbReference>
<feature type="transmembrane region" description="Helical" evidence="11">
    <location>
        <begin position="255"/>
        <end position="278"/>
    </location>
</feature>
<keyword evidence="7" id="KW-0547">Nucleotide-binding</keyword>
<keyword evidence="6 11" id="KW-0812">Transmembrane</keyword>
<dbReference type="InterPro" id="IPR003593">
    <property type="entry name" value="AAA+_ATPase"/>
</dbReference>
<dbReference type="Pfam" id="PF00528">
    <property type="entry name" value="BPD_transp_1"/>
    <property type="match status" value="1"/>
</dbReference>
<comment type="caution">
    <text evidence="14">The sequence shown here is derived from an EMBL/GenBank/DDBJ whole genome shotgun (WGS) entry which is preliminary data.</text>
</comment>
<protein>
    <submittedName>
        <fullName evidence="14">Dipeptide/oligopeptide/nickel ABC transporter permease/ATP-binding protein</fullName>
    </submittedName>
</protein>
<dbReference type="EMBL" id="JANLCJ010000008">
    <property type="protein sequence ID" value="MCS5735727.1"/>
    <property type="molecule type" value="Genomic_DNA"/>
</dbReference>
<feature type="transmembrane region" description="Helical" evidence="11">
    <location>
        <begin position="95"/>
        <end position="117"/>
    </location>
</feature>
<dbReference type="InterPro" id="IPR027417">
    <property type="entry name" value="P-loop_NTPase"/>
</dbReference>
<sequence length="603" mass="63393">MTEATIASPVSLPAPRSRTRIVRRVLRDPVGITALAILIVAISASYLAGFITPIDPNATDLSSVLAGPSGAHPLGTDSAGRDVLARLLWGGQSTFAAAALATVVALAAGVPSGLIAGYYGGWFDAGTSWITNMLMSLPAVVVLLAARAALGPSVWISMALFGVLLGPSFFRLVRTSVISVRGELYVDAARVSGLSDARIISRHVLYVVRAPIVIQAAIIAGIAIGIQAGLEFLGLGDSSAPTWGMMLNEGFRNVLLSPLFLLWPALAITLVTAAFAVLGNSLRDALEDDEITPRTKGRAIKHIPHSEAGLVPTGSVAAADTDHLLVVRDLSVEYPRADGTTKRVVDGVSFHVDRGEVVGIVGESGSGKTQTAFSVLGLLPETASIAEGHIVFDGIELVSRTSGAVSRSRMDPLRGTRIAYVPQEPMSNLDPAFTVGYQLSRPLVKRLGLSRAAAKKRALELLATVGIPDPGRTYAAYPHEISGGMAQRVLIAGAVSCEPDLLIADEPTTALDVTVQAEVLELLRTLQSELRMGVLMVTHNFGVVADLCDRVVVMRDSRIVESGDVVTILSRPSEDYTRTLLASTLEGKTPRTLLLSDSAGETA</sequence>
<dbReference type="InterPro" id="IPR035906">
    <property type="entry name" value="MetI-like_sf"/>
</dbReference>
<dbReference type="InterPro" id="IPR000515">
    <property type="entry name" value="MetI-like"/>
</dbReference>
<dbReference type="Gene3D" id="1.10.3720.10">
    <property type="entry name" value="MetI-like"/>
    <property type="match status" value="1"/>
</dbReference>
<comment type="similarity">
    <text evidence="3">Belongs to the ABC transporter superfamily.</text>
</comment>
<organism evidence="14 15">
    <name type="scientific">Herbiconiux daphne</name>
    <dbReference type="NCBI Taxonomy" id="2970914"/>
    <lineage>
        <taxon>Bacteria</taxon>
        <taxon>Bacillati</taxon>
        <taxon>Actinomycetota</taxon>
        <taxon>Actinomycetes</taxon>
        <taxon>Micrococcales</taxon>
        <taxon>Microbacteriaceae</taxon>
        <taxon>Herbiconiux</taxon>
    </lineage>
</organism>
<dbReference type="CDD" id="cd03257">
    <property type="entry name" value="ABC_NikE_OppD_transporters"/>
    <property type="match status" value="1"/>
</dbReference>
<dbReference type="SMART" id="SM00382">
    <property type="entry name" value="AAA"/>
    <property type="match status" value="1"/>
</dbReference>
<dbReference type="Proteomes" id="UP001165586">
    <property type="component" value="Unassembled WGS sequence"/>
</dbReference>